<gene>
    <name evidence="1" type="ORF">M427DRAFT_266511</name>
</gene>
<name>A0A138ZXC6_GONPJ</name>
<evidence type="ECO:0000313" key="2">
    <source>
        <dbReference type="Proteomes" id="UP000070544"/>
    </source>
</evidence>
<evidence type="ECO:0000313" key="1">
    <source>
        <dbReference type="EMBL" id="KXS08945.1"/>
    </source>
</evidence>
<dbReference type="AlphaFoldDB" id="A0A138ZXC6"/>
<protein>
    <submittedName>
        <fullName evidence="1">Uncharacterized protein</fullName>
    </submittedName>
</protein>
<sequence length="147" mass="15457">MTNDHVLGRKRGETTLFGEFEGHPWKSNSGSTLSGPGHHPADVEYAAIVALGNKFWPRKFLDVAVASRASDVTPVGTTRSDAPLLSDAPPSDVTALSNGTLLKTAPSEVTQPSVTTALSGTLPSDGTSSFCPPPSVKLFTCERDLFC</sequence>
<accession>A0A138ZXC6</accession>
<organism evidence="1 2">
    <name type="scientific">Gonapodya prolifera (strain JEL478)</name>
    <name type="common">Monoblepharis prolifera</name>
    <dbReference type="NCBI Taxonomy" id="1344416"/>
    <lineage>
        <taxon>Eukaryota</taxon>
        <taxon>Fungi</taxon>
        <taxon>Fungi incertae sedis</taxon>
        <taxon>Chytridiomycota</taxon>
        <taxon>Chytridiomycota incertae sedis</taxon>
        <taxon>Monoblepharidomycetes</taxon>
        <taxon>Monoblepharidales</taxon>
        <taxon>Gonapodyaceae</taxon>
        <taxon>Gonapodya</taxon>
    </lineage>
</organism>
<reference evidence="1 2" key="1">
    <citation type="journal article" date="2015" name="Genome Biol. Evol.">
        <title>Phylogenomic analyses indicate that early fungi evolved digesting cell walls of algal ancestors of land plants.</title>
        <authorList>
            <person name="Chang Y."/>
            <person name="Wang S."/>
            <person name="Sekimoto S."/>
            <person name="Aerts A.L."/>
            <person name="Choi C."/>
            <person name="Clum A."/>
            <person name="LaButti K.M."/>
            <person name="Lindquist E.A."/>
            <person name="Yee Ngan C."/>
            <person name="Ohm R.A."/>
            <person name="Salamov A.A."/>
            <person name="Grigoriev I.V."/>
            <person name="Spatafora J.W."/>
            <person name="Berbee M.L."/>
        </authorList>
    </citation>
    <scope>NUCLEOTIDE SEQUENCE [LARGE SCALE GENOMIC DNA]</scope>
    <source>
        <strain evidence="1 2">JEL478</strain>
    </source>
</reference>
<dbReference type="EMBL" id="KQ965911">
    <property type="protein sequence ID" value="KXS08945.1"/>
    <property type="molecule type" value="Genomic_DNA"/>
</dbReference>
<dbReference type="Proteomes" id="UP000070544">
    <property type="component" value="Unassembled WGS sequence"/>
</dbReference>
<proteinExistence type="predicted"/>
<keyword evidence="2" id="KW-1185">Reference proteome</keyword>